<dbReference type="VEuPathDB" id="FungiDB:SPRG_00901"/>
<dbReference type="GeneID" id="24123524"/>
<evidence type="ECO:0000313" key="3">
    <source>
        <dbReference type="Proteomes" id="UP000030745"/>
    </source>
</evidence>
<organism evidence="2 3">
    <name type="scientific">Saprolegnia parasitica (strain CBS 223.65)</name>
    <dbReference type="NCBI Taxonomy" id="695850"/>
    <lineage>
        <taxon>Eukaryota</taxon>
        <taxon>Sar</taxon>
        <taxon>Stramenopiles</taxon>
        <taxon>Oomycota</taxon>
        <taxon>Saprolegniomycetes</taxon>
        <taxon>Saprolegniales</taxon>
        <taxon>Saprolegniaceae</taxon>
        <taxon>Saprolegnia</taxon>
    </lineage>
</organism>
<accession>A0A067D003</accession>
<evidence type="ECO:0000313" key="2">
    <source>
        <dbReference type="EMBL" id="KDO34840.1"/>
    </source>
</evidence>
<name>A0A067D003_SAPPC</name>
<dbReference type="Proteomes" id="UP000030745">
    <property type="component" value="Unassembled WGS sequence"/>
</dbReference>
<dbReference type="KEGG" id="spar:SPRG_00901"/>
<keyword evidence="3" id="KW-1185">Reference proteome</keyword>
<dbReference type="OrthoDB" id="72436at2759"/>
<dbReference type="RefSeq" id="XP_012194503.1">
    <property type="nucleotide sequence ID" value="XM_012339113.1"/>
</dbReference>
<proteinExistence type="predicted"/>
<dbReference type="EMBL" id="KK583190">
    <property type="protein sequence ID" value="KDO34840.1"/>
    <property type="molecule type" value="Genomic_DNA"/>
</dbReference>
<protein>
    <submittedName>
        <fullName evidence="2">Uncharacterized protein</fullName>
    </submittedName>
</protein>
<evidence type="ECO:0000256" key="1">
    <source>
        <dbReference type="SAM" id="MobiDB-lite"/>
    </source>
</evidence>
<dbReference type="AlphaFoldDB" id="A0A067D003"/>
<feature type="compositionally biased region" description="Basic and acidic residues" evidence="1">
    <location>
        <begin position="39"/>
        <end position="63"/>
    </location>
</feature>
<reference evidence="2 3" key="1">
    <citation type="journal article" date="2013" name="PLoS Genet.">
        <title>Distinctive expansion of potential virulence genes in the genome of the oomycete fish pathogen Saprolegnia parasitica.</title>
        <authorList>
            <person name="Jiang R.H."/>
            <person name="de Bruijn I."/>
            <person name="Haas B.J."/>
            <person name="Belmonte R."/>
            <person name="Lobach L."/>
            <person name="Christie J."/>
            <person name="van den Ackerveken G."/>
            <person name="Bottin A."/>
            <person name="Bulone V."/>
            <person name="Diaz-Moreno S.M."/>
            <person name="Dumas B."/>
            <person name="Fan L."/>
            <person name="Gaulin E."/>
            <person name="Govers F."/>
            <person name="Grenville-Briggs L.J."/>
            <person name="Horner N.R."/>
            <person name="Levin J.Z."/>
            <person name="Mammella M."/>
            <person name="Meijer H.J."/>
            <person name="Morris P."/>
            <person name="Nusbaum C."/>
            <person name="Oome S."/>
            <person name="Phillips A.J."/>
            <person name="van Rooyen D."/>
            <person name="Rzeszutek E."/>
            <person name="Saraiva M."/>
            <person name="Secombes C.J."/>
            <person name="Seidl M.F."/>
            <person name="Snel B."/>
            <person name="Stassen J.H."/>
            <person name="Sykes S."/>
            <person name="Tripathy S."/>
            <person name="van den Berg H."/>
            <person name="Vega-Arreguin J.C."/>
            <person name="Wawra S."/>
            <person name="Young S.K."/>
            <person name="Zeng Q."/>
            <person name="Dieguez-Uribeondo J."/>
            <person name="Russ C."/>
            <person name="Tyler B.M."/>
            <person name="van West P."/>
        </authorList>
    </citation>
    <scope>NUCLEOTIDE SEQUENCE [LARGE SCALE GENOMIC DNA]</scope>
    <source>
        <strain evidence="2 3">CBS 223.65</strain>
    </source>
</reference>
<sequence length="63" mass="7057">MPSPNVIIQIAYKNESLFGRRAKLDLSSPEGSAARHQRGHETTELEFGQRRAETHGHVTEKDA</sequence>
<gene>
    <name evidence="2" type="ORF">SPRG_00901</name>
</gene>
<feature type="region of interest" description="Disordered" evidence="1">
    <location>
        <begin position="27"/>
        <end position="63"/>
    </location>
</feature>